<accession>A0A9K3LRS7</accession>
<feature type="compositionally biased region" description="Acidic residues" evidence="2">
    <location>
        <begin position="34"/>
        <end position="48"/>
    </location>
</feature>
<feature type="region of interest" description="Disordered" evidence="2">
    <location>
        <begin position="466"/>
        <end position="489"/>
    </location>
</feature>
<evidence type="ECO:0000256" key="1">
    <source>
        <dbReference type="SAM" id="Coils"/>
    </source>
</evidence>
<dbReference type="PANTHER" id="PTHR43941:SF1">
    <property type="entry name" value="STRUCTURAL MAINTENANCE OF CHROMOSOMES PROTEIN 2"/>
    <property type="match status" value="1"/>
</dbReference>
<dbReference type="GO" id="GO:0000796">
    <property type="term" value="C:condensin complex"/>
    <property type="evidence" value="ECO:0007669"/>
    <property type="project" value="TreeGrafter"/>
</dbReference>
<dbReference type="Proteomes" id="UP000693970">
    <property type="component" value="Unassembled WGS sequence"/>
</dbReference>
<protein>
    <recommendedName>
        <fullName evidence="5">PH domain-containing protein</fullName>
    </recommendedName>
</protein>
<dbReference type="EMBL" id="JAGRRH010000007">
    <property type="protein sequence ID" value="KAG7367339.1"/>
    <property type="molecule type" value="Genomic_DNA"/>
</dbReference>
<comment type="caution">
    <text evidence="3">The sequence shown here is derived from an EMBL/GenBank/DDBJ whole genome shotgun (WGS) entry which is preliminary data.</text>
</comment>
<feature type="compositionally biased region" description="Polar residues" evidence="2">
    <location>
        <begin position="65"/>
        <end position="79"/>
    </location>
</feature>
<dbReference type="OrthoDB" id="49637at2759"/>
<evidence type="ECO:0008006" key="5">
    <source>
        <dbReference type="Google" id="ProtNLM"/>
    </source>
</evidence>
<reference evidence="3" key="2">
    <citation type="submission" date="2021-04" db="EMBL/GenBank/DDBJ databases">
        <authorList>
            <person name="Podell S."/>
        </authorList>
    </citation>
    <scope>NUCLEOTIDE SEQUENCE</scope>
    <source>
        <strain evidence="3">Hildebrandi</strain>
    </source>
</reference>
<feature type="compositionally biased region" description="Pro residues" evidence="2">
    <location>
        <begin position="87"/>
        <end position="97"/>
    </location>
</feature>
<gene>
    <name evidence="3" type="ORF">IV203_030010</name>
</gene>
<dbReference type="AlphaFoldDB" id="A0A9K3LRS7"/>
<keyword evidence="1" id="KW-0175">Coiled coil</keyword>
<feature type="coiled-coil region" evidence="1">
    <location>
        <begin position="205"/>
        <end position="314"/>
    </location>
</feature>
<feature type="region of interest" description="Disordered" evidence="2">
    <location>
        <begin position="34"/>
        <end position="114"/>
    </location>
</feature>
<feature type="compositionally biased region" description="Low complexity" evidence="2">
    <location>
        <begin position="508"/>
        <end position="523"/>
    </location>
</feature>
<sequence length="726" mass="82612">MSSFVDDMEYEMSVEDFNRKIDLPIVETVSEDDDSYIEIEVTDDEASLGEDVASQPQLPPRPPVKSTNPFATISSTPPYVNQAPAPASAPPAPPATPAVPMSPSKQRAKDAGSAGLSELSKQLRILQAKNESQAVDINRLERQLRILADLQGVNVADLRKALEDACASEAFGELQNRVAKLRYELEAATLAKQGELRRDTTAPHIANLELRVGELEEIEEKQKAEIRHLYQQLQYEREKATRLDSENELLKKEMEDMRRRLQQETTNANRLRNEFQEHMSRFQEDQARKMKEELEKAQERFNNMQNDHAKDRSAASLASTMAFSPEMLAEYERMGKMLKERDEQLRIAQARMNAEEIKYAQRLKEAEERARNAEMNLKLEIDKFQLMIKELEDADRDNGLKVAQGRARLKFQEEIVQDLEQQLDSLYTAFTLLKEEFDSENKKHAAMMSHLNDADEEIARQANRLEKQKSHRSGRDFQHGELTEANGSYIGSGGSVRSVPQFIATPQTAMTTPTTPSTPISTPGHDVCSSSDGREHFDITPAYASAQAFRPTPERTPSTWQLLFPKDEQFSSFNDASEPRLGERLISGPLTVECKGMIRKWKTKPSTIYLRGDHYQWQIGEKRSFPLQFGVSKVEFHPNYPLSFVVYVNPYDTMAPMVKAACQNERDYNRWMNALTKVTTGEDFSMATNANESWRFSPQVMSNQASTEDQEAAELQRVLELSKHEV</sequence>
<organism evidence="3 4">
    <name type="scientific">Nitzschia inconspicua</name>
    <dbReference type="NCBI Taxonomy" id="303405"/>
    <lineage>
        <taxon>Eukaryota</taxon>
        <taxon>Sar</taxon>
        <taxon>Stramenopiles</taxon>
        <taxon>Ochrophyta</taxon>
        <taxon>Bacillariophyta</taxon>
        <taxon>Bacillariophyceae</taxon>
        <taxon>Bacillariophycidae</taxon>
        <taxon>Bacillariales</taxon>
        <taxon>Bacillariaceae</taxon>
        <taxon>Nitzschia</taxon>
    </lineage>
</organism>
<name>A0A9K3LRS7_9STRA</name>
<evidence type="ECO:0000313" key="3">
    <source>
        <dbReference type="EMBL" id="KAG7367339.1"/>
    </source>
</evidence>
<dbReference type="PANTHER" id="PTHR43941">
    <property type="entry name" value="STRUCTURAL MAINTENANCE OF CHROMOSOMES PROTEIN 2"/>
    <property type="match status" value="1"/>
</dbReference>
<evidence type="ECO:0000313" key="4">
    <source>
        <dbReference type="Proteomes" id="UP000693970"/>
    </source>
</evidence>
<dbReference type="GO" id="GO:0003682">
    <property type="term" value="F:chromatin binding"/>
    <property type="evidence" value="ECO:0007669"/>
    <property type="project" value="TreeGrafter"/>
</dbReference>
<keyword evidence="4" id="KW-1185">Reference proteome</keyword>
<feature type="compositionally biased region" description="Basic and acidic residues" evidence="2">
    <location>
        <begin position="466"/>
        <end position="482"/>
    </location>
</feature>
<dbReference type="GO" id="GO:0000785">
    <property type="term" value="C:chromatin"/>
    <property type="evidence" value="ECO:0007669"/>
    <property type="project" value="TreeGrafter"/>
</dbReference>
<dbReference type="GO" id="GO:0007076">
    <property type="term" value="P:mitotic chromosome condensation"/>
    <property type="evidence" value="ECO:0007669"/>
    <property type="project" value="TreeGrafter"/>
</dbReference>
<dbReference type="GO" id="GO:0000793">
    <property type="term" value="C:condensed chromosome"/>
    <property type="evidence" value="ECO:0007669"/>
    <property type="project" value="TreeGrafter"/>
</dbReference>
<reference evidence="3" key="1">
    <citation type="journal article" date="2021" name="Sci. Rep.">
        <title>Diploid genomic architecture of Nitzschia inconspicua, an elite biomass production diatom.</title>
        <authorList>
            <person name="Oliver A."/>
            <person name="Podell S."/>
            <person name="Pinowska A."/>
            <person name="Traller J.C."/>
            <person name="Smith S.R."/>
            <person name="McClure R."/>
            <person name="Beliaev A."/>
            <person name="Bohutskyi P."/>
            <person name="Hill E.A."/>
            <person name="Rabines A."/>
            <person name="Zheng H."/>
            <person name="Allen L.Z."/>
            <person name="Kuo A."/>
            <person name="Grigoriev I.V."/>
            <person name="Allen A.E."/>
            <person name="Hazlebeck D."/>
            <person name="Allen E.E."/>
        </authorList>
    </citation>
    <scope>NUCLEOTIDE SEQUENCE</scope>
    <source>
        <strain evidence="3">Hildebrandi</strain>
    </source>
</reference>
<evidence type="ECO:0000256" key="2">
    <source>
        <dbReference type="SAM" id="MobiDB-lite"/>
    </source>
</evidence>
<proteinExistence type="predicted"/>
<feature type="region of interest" description="Disordered" evidence="2">
    <location>
        <begin position="508"/>
        <end position="531"/>
    </location>
</feature>